<reference evidence="3 4" key="1">
    <citation type="submission" date="2016-10" db="EMBL/GenBank/DDBJ databases">
        <authorList>
            <person name="Cai Z."/>
        </authorList>
    </citation>
    <scope>NUCLEOTIDE SEQUENCE [LARGE SCALE GENOMIC DNA]</scope>
</reference>
<dbReference type="Proteomes" id="UP000256970">
    <property type="component" value="Unassembled WGS sequence"/>
</dbReference>
<keyword evidence="4" id="KW-1185">Reference proteome</keyword>
<dbReference type="PANTHER" id="PTHR34048">
    <property type="entry name" value="LOW-DENSITY RECEPTOR-LIKE PROTEIN"/>
    <property type="match status" value="1"/>
</dbReference>
<evidence type="ECO:0000256" key="1">
    <source>
        <dbReference type="SAM" id="Coils"/>
    </source>
</evidence>
<keyword evidence="2" id="KW-1133">Transmembrane helix</keyword>
<dbReference type="OrthoDB" id="1700403at2759"/>
<name>A0A383VW02_TETOB</name>
<dbReference type="STRING" id="3088.A0A383VW02"/>
<organism evidence="3 4">
    <name type="scientific">Tetradesmus obliquus</name>
    <name type="common">Green alga</name>
    <name type="synonym">Acutodesmus obliquus</name>
    <dbReference type="NCBI Taxonomy" id="3088"/>
    <lineage>
        <taxon>Eukaryota</taxon>
        <taxon>Viridiplantae</taxon>
        <taxon>Chlorophyta</taxon>
        <taxon>core chlorophytes</taxon>
        <taxon>Chlorophyceae</taxon>
        <taxon>CS clade</taxon>
        <taxon>Sphaeropleales</taxon>
        <taxon>Scenedesmaceae</taxon>
        <taxon>Tetradesmus</taxon>
    </lineage>
</organism>
<dbReference type="AlphaFoldDB" id="A0A383VW02"/>
<proteinExistence type="predicted"/>
<evidence type="ECO:0000256" key="2">
    <source>
        <dbReference type="SAM" id="Phobius"/>
    </source>
</evidence>
<feature type="transmembrane region" description="Helical" evidence="2">
    <location>
        <begin position="57"/>
        <end position="76"/>
    </location>
</feature>
<feature type="coiled-coil region" evidence="1">
    <location>
        <begin position="108"/>
        <end position="135"/>
    </location>
</feature>
<evidence type="ECO:0000313" key="4">
    <source>
        <dbReference type="Proteomes" id="UP000256970"/>
    </source>
</evidence>
<gene>
    <name evidence="3" type="ORF">BQ4739_LOCUS9348</name>
</gene>
<dbReference type="GO" id="GO:0009706">
    <property type="term" value="C:chloroplast inner membrane"/>
    <property type="evidence" value="ECO:0007669"/>
    <property type="project" value="TreeGrafter"/>
</dbReference>
<dbReference type="PANTHER" id="PTHR34048:SF3">
    <property type="entry name" value="LOW-DENSITY RECEPTOR-LIKE PROTEIN"/>
    <property type="match status" value="1"/>
</dbReference>
<sequence>MAALLCKPAAGMVQPTLTARPSSSSQVLLAPIRCQPCRASRRRTVAARAERGSDSNFLAGFVVGGVVFGALGFLLAPQISKTLLNEDARLRLPRFLEDEAPKDPEATKQDLIDKIAQLNASIDEVAAQLKSKDTEPATLS</sequence>
<keyword evidence="2" id="KW-0812">Transmembrane</keyword>
<evidence type="ECO:0000313" key="3">
    <source>
        <dbReference type="EMBL" id="SZX69043.1"/>
    </source>
</evidence>
<protein>
    <submittedName>
        <fullName evidence="3">Uncharacterized protein</fullName>
    </submittedName>
</protein>
<keyword evidence="2" id="KW-0472">Membrane</keyword>
<accession>A0A383VW02</accession>
<dbReference type="InterPro" id="IPR040377">
    <property type="entry name" value="Ssl2009-like"/>
</dbReference>
<dbReference type="EMBL" id="FNXT01000896">
    <property type="protein sequence ID" value="SZX69043.1"/>
    <property type="molecule type" value="Genomic_DNA"/>
</dbReference>
<dbReference type="GO" id="GO:0009535">
    <property type="term" value="C:chloroplast thylakoid membrane"/>
    <property type="evidence" value="ECO:0007669"/>
    <property type="project" value="TreeGrafter"/>
</dbReference>
<keyword evidence="1" id="KW-0175">Coiled coil</keyword>